<dbReference type="Gene3D" id="3.30.230.10">
    <property type="match status" value="1"/>
</dbReference>
<proteinExistence type="inferred from homology"/>
<feature type="region of interest" description="Disordered" evidence="3">
    <location>
        <begin position="812"/>
        <end position="836"/>
    </location>
</feature>
<feature type="compositionally biased region" description="Polar residues" evidence="3">
    <location>
        <begin position="712"/>
        <end position="724"/>
    </location>
</feature>
<keyword evidence="2" id="KW-0227">DNA damage</keyword>
<gene>
    <name evidence="5" type="ORF">QBC41DRAFT_362173</name>
</gene>
<feature type="compositionally biased region" description="Polar residues" evidence="3">
    <location>
        <begin position="735"/>
        <end position="747"/>
    </location>
</feature>
<evidence type="ECO:0000256" key="1">
    <source>
        <dbReference type="ARBA" id="ARBA00006082"/>
    </source>
</evidence>
<dbReference type="FunFam" id="3.30.565.10:FF:000017">
    <property type="entry name" value="PMS1 homolog 1, mismatch repair system component"/>
    <property type="match status" value="1"/>
</dbReference>
<dbReference type="AlphaFoldDB" id="A0AA39ZL89"/>
<comment type="similarity">
    <text evidence="1">Belongs to the DNA mismatch repair MutL/HexB family.</text>
</comment>
<evidence type="ECO:0000313" key="5">
    <source>
        <dbReference type="EMBL" id="KAK0672800.1"/>
    </source>
</evidence>
<dbReference type="GO" id="GO:0005524">
    <property type="term" value="F:ATP binding"/>
    <property type="evidence" value="ECO:0007669"/>
    <property type="project" value="InterPro"/>
</dbReference>
<comment type="caution">
    <text evidence="5">The sequence shown here is derived from an EMBL/GenBank/DDBJ whole genome shotgun (WGS) entry which is preliminary data.</text>
</comment>
<dbReference type="GO" id="GO:0016887">
    <property type="term" value="F:ATP hydrolysis activity"/>
    <property type="evidence" value="ECO:0007669"/>
    <property type="project" value="InterPro"/>
</dbReference>
<organism evidence="5 6">
    <name type="scientific">Cercophora samala</name>
    <dbReference type="NCBI Taxonomy" id="330535"/>
    <lineage>
        <taxon>Eukaryota</taxon>
        <taxon>Fungi</taxon>
        <taxon>Dikarya</taxon>
        <taxon>Ascomycota</taxon>
        <taxon>Pezizomycotina</taxon>
        <taxon>Sordariomycetes</taxon>
        <taxon>Sordariomycetidae</taxon>
        <taxon>Sordariales</taxon>
        <taxon>Lasiosphaeriaceae</taxon>
        <taxon>Cercophora</taxon>
    </lineage>
</organism>
<feature type="region of interest" description="Disordered" evidence="3">
    <location>
        <begin position="534"/>
        <end position="560"/>
    </location>
</feature>
<dbReference type="PANTHER" id="PTHR10073:SF41">
    <property type="entry name" value="MISMATCH REPAIR PROTEIN, PUTATIVE (AFU_ORTHOLOGUE AFUA_8G05820)-RELATED"/>
    <property type="match status" value="1"/>
</dbReference>
<feature type="region of interest" description="Disordered" evidence="3">
    <location>
        <begin position="844"/>
        <end position="863"/>
    </location>
</feature>
<protein>
    <recommendedName>
        <fullName evidence="4">DNA mismatch repair protein S5 domain-containing protein</fullName>
    </recommendedName>
</protein>
<feature type="compositionally biased region" description="Polar residues" evidence="3">
    <location>
        <begin position="812"/>
        <end position="828"/>
    </location>
</feature>
<keyword evidence="6" id="KW-1185">Reference proteome</keyword>
<feature type="compositionally biased region" description="Basic and acidic residues" evidence="3">
    <location>
        <begin position="852"/>
        <end position="862"/>
    </location>
</feature>
<reference evidence="5" key="1">
    <citation type="submission" date="2023-06" db="EMBL/GenBank/DDBJ databases">
        <title>Genome-scale phylogeny and comparative genomics of the fungal order Sordariales.</title>
        <authorList>
            <consortium name="Lawrence Berkeley National Laboratory"/>
            <person name="Hensen N."/>
            <person name="Bonometti L."/>
            <person name="Westerberg I."/>
            <person name="Brannstrom I.O."/>
            <person name="Guillou S."/>
            <person name="Cros-Aarteil S."/>
            <person name="Calhoun S."/>
            <person name="Haridas S."/>
            <person name="Kuo A."/>
            <person name="Mondo S."/>
            <person name="Pangilinan J."/>
            <person name="Riley R."/>
            <person name="Labutti K."/>
            <person name="Andreopoulos B."/>
            <person name="Lipzen A."/>
            <person name="Chen C."/>
            <person name="Yanf M."/>
            <person name="Daum C."/>
            <person name="Ng V."/>
            <person name="Clum A."/>
            <person name="Steindorff A."/>
            <person name="Ohm R."/>
            <person name="Martin F."/>
            <person name="Silar P."/>
            <person name="Natvig D."/>
            <person name="Lalanne C."/>
            <person name="Gautier V."/>
            <person name="Ament-Velasquez S.L."/>
            <person name="Kruys A."/>
            <person name="Hutchinson M.I."/>
            <person name="Powell A.J."/>
            <person name="Barry K."/>
            <person name="Miller A.N."/>
            <person name="Grigoriev I.V."/>
            <person name="Debuchy R."/>
            <person name="Gladieux P."/>
            <person name="Thoren M.H."/>
            <person name="Johannesson H."/>
        </authorList>
    </citation>
    <scope>NUCLEOTIDE SEQUENCE</scope>
    <source>
        <strain evidence="5">CBS 307.81</strain>
    </source>
</reference>
<feature type="compositionally biased region" description="Basic and acidic residues" evidence="3">
    <location>
        <begin position="676"/>
        <end position="692"/>
    </location>
</feature>
<feature type="region of interest" description="Disordered" evidence="3">
    <location>
        <begin position="869"/>
        <end position="891"/>
    </location>
</feature>
<dbReference type="GO" id="GO:0140664">
    <property type="term" value="F:ATP-dependent DNA damage sensor activity"/>
    <property type="evidence" value="ECO:0007669"/>
    <property type="project" value="InterPro"/>
</dbReference>
<dbReference type="PANTHER" id="PTHR10073">
    <property type="entry name" value="DNA MISMATCH REPAIR PROTEIN MLH, PMS, MUTL"/>
    <property type="match status" value="1"/>
</dbReference>
<feature type="region of interest" description="Disordered" evidence="3">
    <location>
        <begin position="397"/>
        <end position="435"/>
    </location>
</feature>
<dbReference type="SUPFAM" id="SSF55874">
    <property type="entry name" value="ATPase domain of HSP90 chaperone/DNA topoisomerase II/histidine kinase"/>
    <property type="match status" value="1"/>
</dbReference>
<dbReference type="GO" id="GO:0032389">
    <property type="term" value="C:MutLalpha complex"/>
    <property type="evidence" value="ECO:0007669"/>
    <property type="project" value="TreeGrafter"/>
</dbReference>
<feature type="domain" description="DNA mismatch repair protein S5" evidence="4">
    <location>
        <begin position="230"/>
        <end position="357"/>
    </location>
</feature>
<feature type="compositionally biased region" description="Basic and acidic residues" evidence="3">
    <location>
        <begin position="397"/>
        <end position="406"/>
    </location>
</feature>
<dbReference type="GO" id="GO:0030983">
    <property type="term" value="F:mismatched DNA binding"/>
    <property type="evidence" value="ECO:0007669"/>
    <property type="project" value="InterPro"/>
</dbReference>
<evidence type="ECO:0000256" key="3">
    <source>
        <dbReference type="SAM" id="MobiDB-lite"/>
    </source>
</evidence>
<dbReference type="InterPro" id="IPR020568">
    <property type="entry name" value="Ribosomal_Su5_D2-typ_SF"/>
</dbReference>
<dbReference type="InterPro" id="IPR014721">
    <property type="entry name" value="Ribsml_uS5_D2-typ_fold_subgr"/>
</dbReference>
<sequence>MSITSLPDDTSRRIGSALNITSTVMVLKELLDNALDSGAQAVHITVSPNTVDKIEVRDNGSGISSADFDALGRHSHTSKLSSFEDISKICDKSLGFRGTALASINSLSTVHVVTRAGTETPRKIWLADKGGVQAQSVHAAEQGTTVTVTNIFSNYPIRERIAKRPVEISKSIEKMRHLVHAYAFARHPLRIHFTVLQHPNHSIRISPHPEKDIMETAIQTFGVLKASQCFVRVWPDRANPSITPVGEEGDRRYLFEAILMKPDAEPSRLPKGLFFSVDSRPISATRGIGKKLSAVLRECLKKCVCPLTLAGVPKDIFIRLNIRCGLGWYDVNIEPYKEDVLFLQEDRLVTDFETFLTTVYPRGVKDPMASAADDEKQGGGNMGEVLQACQNLEDRLGQEGEHRPDETNSLSNADYHKQHGPAKIQSFHRPQSKVRDDDNVITSVDHDHDDLLDAKSWTVDMSAPVDESDDDTISEGRNESGVPLCSTLEEERSVGIRDLENDGQRVESQITTRYDTLAELNPWSIAAMGSLKRRRLPPPSLDRQQFPGGRLTPSKTPPSAEAMDVLGSDELHRREIPVLRPNPRIKLPITPLTPSPPSDSGELVSSSLGQNCGSTRYPAVYKDRPLSHPMYPRGPRAPGTYIAGNPSNAAQVLEVPLGEMPFLPHATRKTPSRLIRNPERQQTLRHDREAREISTGNIVPASAHPMEHNSSDSDATTELNSSETTDSEDEPAMSGQMTSHSGAQWRSTGGDIKKRFEKRYSSAKQTDGHLTQAMLPFKKDKSRIGSHSNSSIDHAAGLAIRPQHNGPMTVTRASASDSFNDTKIQQSHRGSDEADSLQRLADPMSEQMVGHADPHDGREKRDARMRRPHFGASNHNTERHPHNRGELQPGQNTRSWLLLGTSGYEIHAPRVIINALPPTIFRQVRAQPFPVGLHAVSVGQRLRKPFSEWDTVTLAKLKKLLRILAPATEWTLRPKDAEDRREMTHIGKQWAKGMGLELQS</sequence>
<evidence type="ECO:0000313" key="6">
    <source>
        <dbReference type="Proteomes" id="UP001174997"/>
    </source>
</evidence>
<dbReference type="InterPro" id="IPR038973">
    <property type="entry name" value="MutL/Mlh/Pms-like"/>
</dbReference>
<feature type="compositionally biased region" description="Basic and acidic residues" evidence="3">
    <location>
        <begin position="876"/>
        <end position="885"/>
    </location>
</feature>
<dbReference type="InterPro" id="IPR013507">
    <property type="entry name" value="DNA_mismatch_S5_2-like"/>
</dbReference>
<dbReference type="Gene3D" id="3.30.565.10">
    <property type="entry name" value="Histidine kinase-like ATPase, C-terminal domain"/>
    <property type="match status" value="1"/>
</dbReference>
<evidence type="ECO:0000256" key="2">
    <source>
        <dbReference type="ARBA" id="ARBA00022763"/>
    </source>
</evidence>
<dbReference type="SUPFAM" id="SSF54211">
    <property type="entry name" value="Ribosomal protein S5 domain 2-like"/>
    <property type="match status" value="1"/>
</dbReference>
<dbReference type="SMART" id="SM01340">
    <property type="entry name" value="DNA_mis_repair"/>
    <property type="match status" value="1"/>
</dbReference>
<dbReference type="GO" id="GO:0061982">
    <property type="term" value="P:meiosis I cell cycle process"/>
    <property type="evidence" value="ECO:0007669"/>
    <property type="project" value="UniProtKB-ARBA"/>
</dbReference>
<name>A0AA39ZL89_9PEZI</name>
<evidence type="ECO:0000259" key="4">
    <source>
        <dbReference type="SMART" id="SM01340"/>
    </source>
</evidence>
<feature type="region of interest" description="Disordered" evidence="3">
    <location>
        <begin position="665"/>
        <end position="748"/>
    </location>
</feature>
<dbReference type="Pfam" id="PF13589">
    <property type="entry name" value="HATPase_c_3"/>
    <property type="match status" value="1"/>
</dbReference>
<accession>A0AA39ZL89</accession>
<dbReference type="EMBL" id="JAULSY010000010">
    <property type="protein sequence ID" value="KAK0672800.1"/>
    <property type="molecule type" value="Genomic_DNA"/>
</dbReference>
<feature type="region of interest" description="Disordered" evidence="3">
    <location>
        <begin position="587"/>
        <end position="610"/>
    </location>
</feature>
<dbReference type="Proteomes" id="UP001174997">
    <property type="component" value="Unassembled WGS sequence"/>
</dbReference>
<dbReference type="GO" id="GO:0006298">
    <property type="term" value="P:mismatch repair"/>
    <property type="evidence" value="ECO:0007669"/>
    <property type="project" value="InterPro"/>
</dbReference>
<dbReference type="InterPro" id="IPR036890">
    <property type="entry name" value="HATPase_C_sf"/>
</dbReference>
<feature type="region of interest" description="Disordered" evidence="3">
    <location>
        <begin position="462"/>
        <end position="481"/>
    </location>
</feature>